<dbReference type="InterPro" id="IPR013149">
    <property type="entry name" value="ADH-like_C"/>
</dbReference>
<keyword evidence="5" id="KW-1185">Reference proteome</keyword>
<reference evidence="4" key="1">
    <citation type="submission" date="2023-01" db="EMBL/GenBank/DDBJ databases">
        <authorList>
            <person name="Piombo E."/>
        </authorList>
    </citation>
    <scope>NUCLEOTIDE SEQUENCE</scope>
</reference>
<dbReference type="AlphaFoldDB" id="A0AA35Q778"/>
<dbReference type="SMART" id="SM00829">
    <property type="entry name" value="PKS_ER"/>
    <property type="match status" value="1"/>
</dbReference>
<sequence length="349" mass="36702">MNKMPVNKAAWIDAKGTNFRVGDAPMPSPGPGEIVIRSRSVAINPLDWHMQDWGVFIKEWPSILGCDVAGEVYQVGAEVSRFKPGDRVTAHTINLVTGKPQDAAFAHYCVAPAAKASILPDSISFESGAVLPLALEAGICALMLKTPGEAMPGVSTPALGIPHPKLTPTRLGKSIIVYGGSSSAGSMATQLAVASGLDVVAVSSPQNFELCRTSGASAVFDYRDPKLVEKVVEAATALSPPVGIFDAISTPDTYVHDLEILSRLGGGHLACTHPPPTENIAENVNAGMIFAVNDIAQPVWEEYVTPALEGGQLKCLPQPEIIGHGLEFIQEGLNRSKAGVSGRKLVITL</sequence>
<evidence type="ECO:0000313" key="4">
    <source>
        <dbReference type="EMBL" id="CAI6092879.1"/>
    </source>
</evidence>
<feature type="domain" description="Enoyl reductase (ER)" evidence="3">
    <location>
        <begin position="16"/>
        <end position="340"/>
    </location>
</feature>
<dbReference type="InterPro" id="IPR013154">
    <property type="entry name" value="ADH-like_N"/>
</dbReference>
<dbReference type="EMBL" id="CABFNP030001239">
    <property type="protein sequence ID" value="CAI6092879.1"/>
    <property type="molecule type" value="Genomic_DNA"/>
</dbReference>
<dbReference type="InterPro" id="IPR047122">
    <property type="entry name" value="Trans-enoyl_RdTase-like"/>
</dbReference>
<dbReference type="CDD" id="cd08249">
    <property type="entry name" value="enoyl_reductase_like"/>
    <property type="match status" value="1"/>
</dbReference>
<comment type="similarity">
    <text evidence="1">Belongs to the zinc-containing alcohol dehydrogenase family.</text>
</comment>
<evidence type="ECO:0000313" key="5">
    <source>
        <dbReference type="Proteomes" id="UP001160390"/>
    </source>
</evidence>
<dbReference type="InterPro" id="IPR036291">
    <property type="entry name" value="NAD(P)-bd_dom_sf"/>
</dbReference>
<gene>
    <name evidence="4" type="ORF">CCHLO57077_00007417</name>
</gene>
<accession>A0AA35Q778</accession>
<dbReference type="PANTHER" id="PTHR45348:SF2">
    <property type="entry name" value="ZINC-TYPE ALCOHOL DEHYDROGENASE-LIKE PROTEIN C2E1P3.01"/>
    <property type="match status" value="1"/>
</dbReference>
<organism evidence="4 5">
    <name type="scientific">Clonostachys chloroleuca</name>
    <dbReference type="NCBI Taxonomy" id="1926264"/>
    <lineage>
        <taxon>Eukaryota</taxon>
        <taxon>Fungi</taxon>
        <taxon>Dikarya</taxon>
        <taxon>Ascomycota</taxon>
        <taxon>Pezizomycotina</taxon>
        <taxon>Sordariomycetes</taxon>
        <taxon>Hypocreomycetidae</taxon>
        <taxon>Hypocreales</taxon>
        <taxon>Bionectriaceae</taxon>
        <taxon>Clonostachys</taxon>
    </lineage>
</organism>
<dbReference type="Gene3D" id="3.40.50.720">
    <property type="entry name" value="NAD(P)-binding Rossmann-like Domain"/>
    <property type="match status" value="1"/>
</dbReference>
<dbReference type="PANTHER" id="PTHR45348">
    <property type="entry name" value="HYPOTHETICAL OXIDOREDUCTASE (EUROFUNG)"/>
    <property type="match status" value="1"/>
</dbReference>
<comment type="caution">
    <text evidence="4">The sequence shown here is derived from an EMBL/GenBank/DDBJ whole genome shotgun (WGS) entry which is preliminary data.</text>
</comment>
<dbReference type="Gene3D" id="3.90.180.10">
    <property type="entry name" value="Medium-chain alcohol dehydrogenases, catalytic domain"/>
    <property type="match status" value="1"/>
</dbReference>
<dbReference type="GO" id="GO:0016651">
    <property type="term" value="F:oxidoreductase activity, acting on NAD(P)H"/>
    <property type="evidence" value="ECO:0007669"/>
    <property type="project" value="InterPro"/>
</dbReference>
<keyword evidence="2" id="KW-0560">Oxidoreductase</keyword>
<evidence type="ECO:0000256" key="1">
    <source>
        <dbReference type="ARBA" id="ARBA00008072"/>
    </source>
</evidence>
<dbReference type="SUPFAM" id="SSF51735">
    <property type="entry name" value="NAD(P)-binding Rossmann-fold domains"/>
    <property type="match status" value="1"/>
</dbReference>
<name>A0AA35Q778_9HYPO</name>
<evidence type="ECO:0000256" key="2">
    <source>
        <dbReference type="ARBA" id="ARBA00023002"/>
    </source>
</evidence>
<evidence type="ECO:0000259" key="3">
    <source>
        <dbReference type="SMART" id="SM00829"/>
    </source>
</evidence>
<proteinExistence type="inferred from homology"/>
<dbReference type="Pfam" id="PF08240">
    <property type="entry name" value="ADH_N"/>
    <property type="match status" value="1"/>
</dbReference>
<dbReference type="InterPro" id="IPR011032">
    <property type="entry name" value="GroES-like_sf"/>
</dbReference>
<dbReference type="Proteomes" id="UP001160390">
    <property type="component" value="Unassembled WGS sequence"/>
</dbReference>
<dbReference type="SUPFAM" id="SSF50129">
    <property type="entry name" value="GroES-like"/>
    <property type="match status" value="1"/>
</dbReference>
<dbReference type="Pfam" id="PF00107">
    <property type="entry name" value="ADH_zinc_N"/>
    <property type="match status" value="1"/>
</dbReference>
<protein>
    <recommendedName>
        <fullName evidence="3">Enoyl reductase (ER) domain-containing protein</fullName>
    </recommendedName>
</protein>
<dbReference type="InterPro" id="IPR020843">
    <property type="entry name" value="ER"/>
</dbReference>